<comment type="caution">
    <text evidence="1">The sequence shown here is derived from an EMBL/GenBank/DDBJ whole genome shotgun (WGS) entry which is preliminary data.</text>
</comment>
<dbReference type="EMBL" id="CAAALY010263264">
    <property type="protein sequence ID" value="VEL39995.1"/>
    <property type="molecule type" value="Genomic_DNA"/>
</dbReference>
<gene>
    <name evidence="1" type="ORF">PXEA_LOCUS33435</name>
</gene>
<dbReference type="Proteomes" id="UP000784294">
    <property type="component" value="Unassembled WGS sequence"/>
</dbReference>
<reference evidence="1" key="1">
    <citation type="submission" date="2018-11" db="EMBL/GenBank/DDBJ databases">
        <authorList>
            <consortium name="Pathogen Informatics"/>
        </authorList>
    </citation>
    <scope>NUCLEOTIDE SEQUENCE</scope>
</reference>
<name>A0A448XM30_9PLAT</name>
<evidence type="ECO:0000313" key="1">
    <source>
        <dbReference type="EMBL" id="VEL39995.1"/>
    </source>
</evidence>
<proteinExistence type="predicted"/>
<keyword evidence="2" id="KW-1185">Reference proteome</keyword>
<dbReference type="AlphaFoldDB" id="A0A448XM30"/>
<protein>
    <submittedName>
        <fullName evidence="1">Uncharacterized protein</fullName>
    </submittedName>
</protein>
<evidence type="ECO:0000313" key="2">
    <source>
        <dbReference type="Proteomes" id="UP000784294"/>
    </source>
</evidence>
<organism evidence="1 2">
    <name type="scientific">Protopolystoma xenopodis</name>
    <dbReference type="NCBI Taxonomy" id="117903"/>
    <lineage>
        <taxon>Eukaryota</taxon>
        <taxon>Metazoa</taxon>
        <taxon>Spiralia</taxon>
        <taxon>Lophotrochozoa</taxon>
        <taxon>Platyhelminthes</taxon>
        <taxon>Monogenea</taxon>
        <taxon>Polyopisthocotylea</taxon>
        <taxon>Polystomatidea</taxon>
        <taxon>Polystomatidae</taxon>
        <taxon>Protopolystoma</taxon>
    </lineage>
</organism>
<sequence>MPIFPVKSEVGSLNPFFSTYQVDYSNYPECESQPVGSTGRLIAKSESHISQQMPDETAPLTAKSVLPRQQVVVGRHTWIQAGPHKQWVRCGSEWLAMPAVYVAPDPKNSIAMESTTSYRSSFTIDEHKVALCTF</sequence>
<accession>A0A448XM30</accession>